<keyword evidence="7" id="KW-1185">Reference proteome</keyword>
<evidence type="ECO:0000313" key="6">
    <source>
        <dbReference type="EMBL" id="WAR04701.1"/>
    </source>
</evidence>
<accession>A0ABY7E6Y8</accession>
<keyword evidence="4 5" id="KW-0472">Membrane</keyword>
<protein>
    <submittedName>
        <fullName evidence="6">AGRD1-like protein</fullName>
    </submittedName>
</protein>
<reference evidence="6" key="1">
    <citation type="submission" date="2022-11" db="EMBL/GenBank/DDBJ databases">
        <title>Centuries of genome instability and evolution in soft-shell clam transmissible cancer (bioRxiv).</title>
        <authorList>
            <person name="Hart S.F.M."/>
            <person name="Yonemitsu M.A."/>
            <person name="Giersch R.M."/>
            <person name="Beal B.F."/>
            <person name="Arriagada G."/>
            <person name="Davis B.W."/>
            <person name="Ostrander E.A."/>
            <person name="Goff S.P."/>
            <person name="Metzger M.J."/>
        </authorList>
    </citation>
    <scope>NUCLEOTIDE SEQUENCE</scope>
    <source>
        <strain evidence="6">MELC-2E11</strain>
        <tissue evidence="6">Siphon/mantle</tissue>
    </source>
</reference>
<dbReference type="InterPro" id="IPR000832">
    <property type="entry name" value="GPCR_2_secretin-like"/>
</dbReference>
<dbReference type="Gene3D" id="1.20.1070.10">
    <property type="entry name" value="Rhodopsin 7-helix transmembrane proteins"/>
    <property type="match status" value="1"/>
</dbReference>
<evidence type="ECO:0000256" key="1">
    <source>
        <dbReference type="ARBA" id="ARBA00004141"/>
    </source>
</evidence>
<keyword evidence="3 5" id="KW-1133">Transmembrane helix</keyword>
<proteinExistence type="predicted"/>
<evidence type="ECO:0000313" key="7">
    <source>
        <dbReference type="Proteomes" id="UP001164746"/>
    </source>
</evidence>
<dbReference type="Pfam" id="PF00002">
    <property type="entry name" value="7tm_2"/>
    <property type="match status" value="1"/>
</dbReference>
<feature type="transmembrane region" description="Helical" evidence="5">
    <location>
        <begin position="58"/>
        <end position="80"/>
    </location>
</feature>
<evidence type="ECO:0000256" key="3">
    <source>
        <dbReference type="ARBA" id="ARBA00022989"/>
    </source>
</evidence>
<evidence type="ECO:0000256" key="4">
    <source>
        <dbReference type="ARBA" id="ARBA00023136"/>
    </source>
</evidence>
<feature type="transmembrane region" description="Helical" evidence="5">
    <location>
        <begin position="33"/>
        <end position="52"/>
    </location>
</feature>
<evidence type="ECO:0000256" key="2">
    <source>
        <dbReference type="ARBA" id="ARBA00022692"/>
    </source>
</evidence>
<evidence type="ECO:0000256" key="5">
    <source>
        <dbReference type="SAM" id="Phobius"/>
    </source>
</evidence>
<keyword evidence="2 5" id="KW-0812">Transmembrane</keyword>
<name>A0ABY7E6Y8_MYAAR</name>
<dbReference type="EMBL" id="CP111016">
    <property type="protein sequence ID" value="WAR04701.1"/>
    <property type="molecule type" value="Genomic_DNA"/>
</dbReference>
<comment type="subcellular location">
    <subcellularLocation>
        <location evidence="1">Membrane</location>
        <topology evidence="1">Multi-pass membrane protein</topology>
    </subcellularLocation>
</comment>
<dbReference type="PANTHER" id="PTHR12011">
    <property type="entry name" value="ADHESION G-PROTEIN COUPLED RECEPTOR"/>
    <property type="match status" value="1"/>
</dbReference>
<dbReference type="PANTHER" id="PTHR12011:SF347">
    <property type="entry name" value="FI21270P1-RELATED"/>
    <property type="match status" value="1"/>
</dbReference>
<dbReference type="Proteomes" id="UP001164746">
    <property type="component" value="Chromosome 5"/>
</dbReference>
<organism evidence="6 7">
    <name type="scientific">Mya arenaria</name>
    <name type="common">Soft-shell clam</name>
    <dbReference type="NCBI Taxonomy" id="6604"/>
    <lineage>
        <taxon>Eukaryota</taxon>
        <taxon>Metazoa</taxon>
        <taxon>Spiralia</taxon>
        <taxon>Lophotrochozoa</taxon>
        <taxon>Mollusca</taxon>
        <taxon>Bivalvia</taxon>
        <taxon>Autobranchia</taxon>
        <taxon>Heteroconchia</taxon>
        <taxon>Euheterodonta</taxon>
        <taxon>Imparidentia</taxon>
        <taxon>Neoheterodontei</taxon>
        <taxon>Myida</taxon>
        <taxon>Myoidea</taxon>
        <taxon>Myidae</taxon>
        <taxon>Mya</taxon>
    </lineage>
</organism>
<gene>
    <name evidence="6" type="ORF">MAR_020070</name>
</gene>
<sequence length="126" mass="14232">MLPTALNDINSKKLSDPSCSYWKLSLRTGTRSMCVLLPVFGSTWLFGVFAVIRETVVFQYLFVIFNNLQGALIFIVQCILDRKVQDAFKTRRTRWLSSKVEPNASEMKLMSSAVTKSRIVSSKSTA</sequence>